<evidence type="ECO:0000313" key="3">
    <source>
        <dbReference type="Proteomes" id="UP000594263"/>
    </source>
</evidence>
<name>A0A7N0T9J0_KALFE</name>
<dbReference type="EnsemblPlants" id="Kaladp0026s0172.1.v1.1">
    <property type="protein sequence ID" value="Kaladp0026s0172.1.v1.1"/>
    <property type="gene ID" value="Kaladp0026s0172.v1.1"/>
</dbReference>
<reference evidence="2" key="1">
    <citation type="submission" date="2021-01" db="UniProtKB">
        <authorList>
            <consortium name="EnsemblPlants"/>
        </authorList>
    </citation>
    <scope>IDENTIFICATION</scope>
</reference>
<sequence>MGDRNDDTSDKGLFSSLAGYAAGAATGHHHPPPPGAYPPQGYPPQYYPSAPYPPAGYPPPHQGGYPSPGYPPPPGYPHVETHTRPQPVAEETGSEAITFMIRYARGARELIHSEYERHYQGEGCQLKMSVVGEDMAKDENTYFLTESFTSLKACSKRIFQMT</sequence>
<dbReference type="PANTHER" id="PTHR31248:SF2">
    <property type="entry name" value="DOMAIN PROTEIN, PUTATIVE (AFU_ORTHOLOGUE AFUA_5G04290)-RELATED"/>
    <property type="match status" value="1"/>
</dbReference>
<feature type="compositionally biased region" description="Pro residues" evidence="1">
    <location>
        <begin position="32"/>
        <end position="61"/>
    </location>
</feature>
<feature type="region of interest" description="Disordered" evidence="1">
    <location>
        <begin position="23"/>
        <end position="91"/>
    </location>
</feature>
<proteinExistence type="predicted"/>
<keyword evidence="3" id="KW-1185">Reference proteome</keyword>
<accession>A0A7N0T9J0</accession>
<evidence type="ECO:0000313" key="2">
    <source>
        <dbReference type="EnsemblPlants" id="Kaladp0026s0172.1.v1.1"/>
    </source>
</evidence>
<dbReference type="Gramene" id="Kaladp0026s0172.1.v1.1">
    <property type="protein sequence ID" value="Kaladp0026s0172.1.v1.1"/>
    <property type="gene ID" value="Kaladp0026s0172.v1.1"/>
</dbReference>
<protein>
    <submittedName>
        <fullName evidence="2">Uncharacterized protein</fullName>
    </submittedName>
</protein>
<organism evidence="2 3">
    <name type="scientific">Kalanchoe fedtschenkoi</name>
    <name type="common">Lavender scallops</name>
    <name type="synonym">South American air plant</name>
    <dbReference type="NCBI Taxonomy" id="63787"/>
    <lineage>
        <taxon>Eukaryota</taxon>
        <taxon>Viridiplantae</taxon>
        <taxon>Streptophyta</taxon>
        <taxon>Embryophyta</taxon>
        <taxon>Tracheophyta</taxon>
        <taxon>Spermatophyta</taxon>
        <taxon>Magnoliopsida</taxon>
        <taxon>eudicotyledons</taxon>
        <taxon>Gunneridae</taxon>
        <taxon>Pentapetalae</taxon>
        <taxon>Saxifragales</taxon>
        <taxon>Crassulaceae</taxon>
        <taxon>Kalanchoe</taxon>
    </lineage>
</organism>
<dbReference type="PANTHER" id="PTHR31248">
    <property type="entry name" value="DOMAIN PROTEIN, PUTATIVE (AFU_ORTHOLOGUE AFUA_5G04290)-RELATED"/>
    <property type="match status" value="1"/>
</dbReference>
<dbReference type="Proteomes" id="UP000594263">
    <property type="component" value="Unplaced"/>
</dbReference>
<dbReference type="AlphaFoldDB" id="A0A7N0T9J0"/>
<evidence type="ECO:0000256" key="1">
    <source>
        <dbReference type="SAM" id="MobiDB-lite"/>
    </source>
</evidence>